<dbReference type="GO" id="GO:0006352">
    <property type="term" value="P:DNA-templated transcription initiation"/>
    <property type="evidence" value="ECO:0007669"/>
    <property type="project" value="InterPro"/>
</dbReference>
<dbReference type="Pfam" id="PF04542">
    <property type="entry name" value="Sigma70_r2"/>
    <property type="match status" value="1"/>
</dbReference>
<dbReference type="AlphaFoldDB" id="A0A839UBF7"/>
<dbReference type="RefSeq" id="WP_112532407.1">
    <property type="nucleotide sequence ID" value="NZ_JACHXN010000007.1"/>
</dbReference>
<dbReference type="Gene3D" id="1.10.1740.10">
    <property type="match status" value="1"/>
</dbReference>
<accession>A0A839UBF7</accession>
<dbReference type="PANTHER" id="PTHR43133:SF25">
    <property type="entry name" value="RNA POLYMERASE SIGMA FACTOR RFAY-RELATED"/>
    <property type="match status" value="1"/>
</dbReference>
<dbReference type="GO" id="GO:0016987">
    <property type="term" value="F:sigma factor activity"/>
    <property type="evidence" value="ECO:0007669"/>
    <property type="project" value="UniProtKB-KW"/>
</dbReference>
<proteinExistence type="inferred from homology"/>
<feature type="domain" description="RNA polymerase sigma factor 70 region 4 type 2" evidence="6">
    <location>
        <begin position="104"/>
        <end position="155"/>
    </location>
</feature>
<dbReference type="SUPFAM" id="SSF88946">
    <property type="entry name" value="Sigma2 domain of RNA polymerase sigma factors"/>
    <property type="match status" value="1"/>
</dbReference>
<evidence type="ECO:0000259" key="6">
    <source>
        <dbReference type="Pfam" id="PF08281"/>
    </source>
</evidence>
<evidence type="ECO:0000256" key="2">
    <source>
        <dbReference type="ARBA" id="ARBA00023015"/>
    </source>
</evidence>
<dbReference type="Gene3D" id="1.10.10.10">
    <property type="entry name" value="Winged helix-like DNA-binding domain superfamily/Winged helix DNA-binding domain"/>
    <property type="match status" value="1"/>
</dbReference>
<evidence type="ECO:0000259" key="5">
    <source>
        <dbReference type="Pfam" id="PF04542"/>
    </source>
</evidence>
<evidence type="ECO:0000313" key="7">
    <source>
        <dbReference type="EMBL" id="MBB3146300.1"/>
    </source>
</evidence>
<keyword evidence="4" id="KW-0804">Transcription</keyword>
<dbReference type="InterPro" id="IPR039425">
    <property type="entry name" value="RNA_pol_sigma-70-like"/>
</dbReference>
<dbReference type="Proteomes" id="UP000554520">
    <property type="component" value="Unassembled WGS sequence"/>
</dbReference>
<keyword evidence="8" id="KW-1185">Reference proteome</keyword>
<dbReference type="EMBL" id="JACHXN010000007">
    <property type="protein sequence ID" value="MBB3146300.1"/>
    <property type="molecule type" value="Genomic_DNA"/>
</dbReference>
<dbReference type="InterPro" id="IPR014284">
    <property type="entry name" value="RNA_pol_sigma-70_dom"/>
</dbReference>
<dbReference type="InterPro" id="IPR013324">
    <property type="entry name" value="RNA_pol_sigma_r3/r4-like"/>
</dbReference>
<comment type="caution">
    <text evidence="7">The sequence shown here is derived from an EMBL/GenBank/DDBJ whole genome shotgun (WGS) entry which is preliminary data.</text>
</comment>
<keyword evidence="2" id="KW-0805">Transcription regulation</keyword>
<dbReference type="InterPro" id="IPR013249">
    <property type="entry name" value="RNA_pol_sigma70_r4_t2"/>
</dbReference>
<dbReference type="SUPFAM" id="SSF88659">
    <property type="entry name" value="Sigma3 and sigma4 domains of RNA polymerase sigma factors"/>
    <property type="match status" value="1"/>
</dbReference>
<comment type="similarity">
    <text evidence="1">Belongs to the sigma-70 factor family. ECF subfamily.</text>
</comment>
<organism evidence="7 8">
    <name type="scientific">Phyllobacterium trifolii</name>
    <dbReference type="NCBI Taxonomy" id="300193"/>
    <lineage>
        <taxon>Bacteria</taxon>
        <taxon>Pseudomonadati</taxon>
        <taxon>Pseudomonadota</taxon>
        <taxon>Alphaproteobacteria</taxon>
        <taxon>Hyphomicrobiales</taxon>
        <taxon>Phyllobacteriaceae</taxon>
        <taxon>Phyllobacterium</taxon>
    </lineage>
</organism>
<dbReference type="GO" id="GO:0003677">
    <property type="term" value="F:DNA binding"/>
    <property type="evidence" value="ECO:0007669"/>
    <property type="project" value="InterPro"/>
</dbReference>
<evidence type="ECO:0000256" key="1">
    <source>
        <dbReference type="ARBA" id="ARBA00010641"/>
    </source>
</evidence>
<dbReference type="NCBIfam" id="TIGR02937">
    <property type="entry name" value="sigma70-ECF"/>
    <property type="match status" value="1"/>
</dbReference>
<dbReference type="InterPro" id="IPR036388">
    <property type="entry name" value="WH-like_DNA-bd_sf"/>
</dbReference>
<dbReference type="NCBIfam" id="NF009164">
    <property type="entry name" value="PRK12511.1"/>
    <property type="match status" value="1"/>
</dbReference>
<gene>
    <name evidence="7" type="ORF">FHS21_002715</name>
</gene>
<dbReference type="InterPro" id="IPR007627">
    <property type="entry name" value="RNA_pol_sigma70_r2"/>
</dbReference>
<sequence length="177" mass="19745">MESPKPRFDVVGQLGSLRRYARSLTRNETDAEDLVQDTLVRAYERRNHFRNGGNLKGWLLSILHNGFIDSKRSSQSEARRGDTLAVIAETILQPPQEHSMRLMEVRDAFFSLPEEQRAALHLVAIEGLSYEEAAATLGIPIGTLMSRIGRARATLRSLEAEQPGKAAHLKIVGGRDE</sequence>
<keyword evidence="3" id="KW-0731">Sigma factor</keyword>
<reference evidence="7 8" key="1">
    <citation type="submission" date="2020-08" db="EMBL/GenBank/DDBJ databases">
        <title>Genomic Encyclopedia of Type Strains, Phase III (KMG-III): the genomes of soil and plant-associated and newly described type strains.</title>
        <authorList>
            <person name="Whitman W."/>
        </authorList>
    </citation>
    <scope>NUCLEOTIDE SEQUENCE [LARGE SCALE GENOMIC DNA]</scope>
    <source>
        <strain evidence="7 8">CECT 7015</strain>
    </source>
</reference>
<evidence type="ECO:0000256" key="4">
    <source>
        <dbReference type="ARBA" id="ARBA00023163"/>
    </source>
</evidence>
<dbReference type="Pfam" id="PF08281">
    <property type="entry name" value="Sigma70_r4_2"/>
    <property type="match status" value="1"/>
</dbReference>
<feature type="domain" description="RNA polymerase sigma-70 region 2" evidence="5">
    <location>
        <begin position="16"/>
        <end position="75"/>
    </location>
</feature>
<evidence type="ECO:0000256" key="3">
    <source>
        <dbReference type="ARBA" id="ARBA00023082"/>
    </source>
</evidence>
<dbReference type="PANTHER" id="PTHR43133">
    <property type="entry name" value="RNA POLYMERASE ECF-TYPE SIGMA FACTO"/>
    <property type="match status" value="1"/>
</dbReference>
<name>A0A839UBF7_9HYPH</name>
<evidence type="ECO:0000313" key="8">
    <source>
        <dbReference type="Proteomes" id="UP000554520"/>
    </source>
</evidence>
<dbReference type="InterPro" id="IPR013325">
    <property type="entry name" value="RNA_pol_sigma_r2"/>
</dbReference>
<dbReference type="CDD" id="cd06171">
    <property type="entry name" value="Sigma70_r4"/>
    <property type="match status" value="1"/>
</dbReference>
<protein>
    <submittedName>
        <fullName evidence="7">RNA polymerase sigma-70 factor (ECF subfamily)</fullName>
    </submittedName>
</protein>